<sequence length="67" mass="7496">MSTLLPASHLTAIFRSMKDLITSLLIAVLLLFYVAFTVLVEPIKIKSPRPVQRRIYILPFLDTAPAA</sequence>
<gene>
    <name evidence="1" type="primary">WBGene00279764</name>
</gene>
<organism evidence="1 2">
    <name type="scientific">Pristionchus pacificus</name>
    <name type="common">Parasitic nematode worm</name>
    <dbReference type="NCBI Taxonomy" id="54126"/>
    <lineage>
        <taxon>Eukaryota</taxon>
        <taxon>Metazoa</taxon>
        <taxon>Ecdysozoa</taxon>
        <taxon>Nematoda</taxon>
        <taxon>Chromadorea</taxon>
        <taxon>Rhabditida</taxon>
        <taxon>Rhabditina</taxon>
        <taxon>Diplogasteromorpha</taxon>
        <taxon>Diplogasteroidea</taxon>
        <taxon>Neodiplogasteridae</taxon>
        <taxon>Pristionchus</taxon>
    </lineage>
</organism>
<keyword evidence="2" id="KW-1185">Reference proteome</keyword>
<dbReference type="Proteomes" id="UP000005239">
    <property type="component" value="Unassembled WGS sequence"/>
</dbReference>
<reference evidence="1" key="2">
    <citation type="submission" date="2022-06" db="UniProtKB">
        <authorList>
            <consortium name="EnsemblMetazoa"/>
        </authorList>
    </citation>
    <scope>IDENTIFICATION</scope>
    <source>
        <strain evidence="1">PS312</strain>
    </source>
</reference>
<reference evidence="2" key="1">
    <citation type="journal article" date="2008" name="Nat. Genet.">
        <title>The Pristionchus pacificus genome provides a unique perspective on nematode lifestyle and parasitism.</title>
        <authorList>
            <person name="Dieterich C."/>
            <person name="Clifton S.W."/>
            <person name="Schuster L.N."/>
            <person name="Chinwalla A."/>
            <person name="Delehaunty K."/>
            <person name="Dinkelacker I."/>
            <person name="Fulton L."/>
            <person name="Fulton R."/>
            <person name="Godfrey J."/>
            <person name="Minx P."/>
            <person name="Mitreva M."/>
            <person name="Roeseler W."/>
            <person name="Tian H."/>
            <person name="Witte H."/>
            <person name="Yang S.P."/>
            <person name="Wilson R.K."/>
            <person name="Sommer R.J."/>
        </authorList>
    </citation>
    <scope>NUCLEOTIDE SEQUENCE [LARGE SCALE GENOMIC DNA]</scope>
    <source>
        <strain evidence="2">PS312</strain>
    </source>
</reference>
<proteinExistence type="predicted"/>
<dbReference type="EnsemblMetazoa" id="PPA41395.1">
    <property type="protein sequence ID" value="PPA41395.1"/>
    <property type="gene ID" value="WBGene00279764"/>
</dbReference>
<protein>
    <submittedName>
        <fullName evidence="1">Uncharacterized protein</fullName>
    </submittedName>
</protein>
<name>A0A2A6CKP7_PRIPA</name>
<accession>A0A2A6CKP7</accession>
<evidence type="ECO:0000313" key="2">
    <source>
        <dbReference type="Proteomes" id="UP000005239"/>
    </source>
</evidence>
<evidence type="ECO:0000313" key="1">
    <source>
        <dbReference type="EnsemblMetazoa" id="PPA41395.1"/>
    </source>
</evidence>
<dbReference type="AlphaFoldDB" id="A0A2A6CKP7"/>
<accession>A0A8R1UUV7</accession>